<dbReference type="InterPro" id="IPR001471">
    <property type="entry name" value="AP2/ERF_dom"/>
</dbReference>
<keyword evidence="5" id="KW-0539">Nucleus</keyword>
<dbReference type="GO" id="GO:0006950">
    <property type="term" value="P:response to stress"/>
    <property type="evidence" value="ECO:0000318"/>
    <property type="project" value="GO_Central"/>
</dbReference>
<dbReference type="Proteomes" id="UP000011116">
    <property type="component" value="Chromosome 7H"/>
</dbReference>
<dbReference type="Gene3D" id="3.30.730.10">
    <property type="entry name" value="AP2/ERF domain"/>
    <property type="match status" value="1"/>
</dbReference>
<dbReference type="Gramene" id="HORVU.MOREX.r2.7HG0565460.1">
    <property type="protein sequence ID" value="HORVU.MOREX.r2.7HG0565460.1.CDS.1"/>
    <property type="gene ID" value="HORVU.MOREX.r2.7HG0565460"/>
</dbReference>
<feature type="region of interest" description="Disordered" evidence="7">
    <location>
        <begin position="66"/>
        <end position="90"/>
    </location>
</feature>
<dbReference type="EnsemblPlants" id="HORVU.MOREX.r3.7HG0681130.1">
    <property type="protein sequence ID" value="HORVU.MOREX.r3.7HG0681130.1.CDS1"/>
    <property type="gene ID" value="HORVU.MOREX.r3.7HG0681130"/>
</dbReference>
<reference evidence="9" key="2">
    <citation type="submission" date="2020-10" db="EMBL/GenBank/DDBJ databases">
        <authorList>
            <person name="Scholz U."/>
            <person name="Mascher M."/>
            <person name="Fiebig A."/>
        </authorList>
    </citation>
    <scope>NUCLEOTIDE SEQUENCE [LARGE SCALE GENOMIC DNA]</scope>
    <source>
        <strain evidence="9">cv. Morex</strain>
    </source>
</reference>
<reference evidence="9" key="3">
    <citation type="submission" date="2022-01" db="UniProtKB">
        <authorList>
            <consortium name="EnsemblPlants"/>
        </authorList>
    </citation>
    <scope>IDENTIFICATION</scope>
    <source>
        <strain evidence="9">subsp. vulgare</strain>
    </source>
</reference>
<organism evidence="9 10">
    <name type="scientific">Hordeum vulgare subsp. vulgare</name>
    <name type="common">Domesticated barley</name>
    <dbReference type="NCBI Taxonomy" id="112509"/>
    <lineage>
        <taxon>Eukaryota</taxon>
        <taxon>Viridiplantae</taxon>
        <taxon>Streptophyta</taxon>
        <taxon>Embryophyta</taxon>
        <taxon>Tracheophyta</taxon>
        <taxon>Spermatophyta</taxon>
        <taxon>Magnoliopsida</taxon>
        <taxon>Liliopsida</taxon>
        <taxon>Poales</taxon>
        <taxon>Poaceae</taxon>
        <taxon>BOP clade</taxon>
        <taxon>Pooideae</taxon>
        <taxon>Triticodae</taxon>
        <taxon>Triticeae</taxon>
        <taxon>Hordeinae</taxon>
        <taxon>Hordeum</taxon>
    </lineage>
</organism>
<proteinExistence type="inferred from homology"/>
<evidence type="ECO:0000259" key="8">
    <source>
        <dbReference type="PROSITE" id="PS51032"/>
    </source>
</evidence>
<protein>
    <recommendedName>
        <fullName evidence="8">AP2/ERF domain-containing protein</fullName>
    </recommendedName>
</protein>
<evidence type="ECO:0000256" key="7">
    <source>
        <dbReference type="SAM" id="MobiDB-lite"/>
    </source>
</evidence>
<dbReference type="PROSITE" id="PS51032">
    <property type="entry name" value="AP2_ERF"/>
    <property type="match status" value="1"/>
</dbReference>
<dbReference type="InterPro" id="IPR016177">
    <property type="entry name" value="DNA-bd_dom_sf"/>
</dbReference>
<evidence type="ECO:0000313" key="10">
    <source>
        <dbReference type="Proteomes" id="UP000011116"/>
    </source>
</evidence>
<evidence type="ECO:0000256" key="6">
    <source>
        <dbReference type="ARBA" id="ARBA00024343"/>
    </source>
</evidence>
<dbReference type="GO" id="GO:0003700">
    <property type="term" value="F:DNA-binding transcription factor activity"/>
    <property type="evidence" value="ECO:0000318"/>
    <property type="project" value="GO_Central"/>
</dbReference>
<keyword evidence="10" id="KW-1185">Reference proteome</keyword>
<dbReference type="PANTHER" id="PTHR31241">
    <property type="entry name" value="DEHYDRATION-RESPONSIVE ELEMENT-BINDING PROTEIN 2C"/>
    <property type="match status" value="1"/>
</dbReference>
<evidence type="ECO:0000256" key="5">
    <source>
        <dbReference type="ARBA" id="ARBA00023242"/>
    </source>
</evidence>
<dbReference type="GO" id="GO:0045893">
    <property type="term" value="P:positive regulation of DNA-templated transcription"/>
    <property type="evidence" value="ECO:0000318"/>
    <property type="project" value="GO_Central"/>
</dbReference>
<evidence type="ECO:0000256" key="1">
    <source>
        <dbReference type="ARBA" id="ARBA00004123"/>
    </source>
</evidence>
<dbReference type="GO" id="GO:0000976">
    <property type="term" value="F:transcription cis-regulatory region binding"/>
    <property type="evidence" value="ECO:0000318"/>
    <property type="project" value="GO_Central"/>
</dbReference>
<dbReference type="Gramene" id="HORVU.MOREX.r3.7HG0681130.1">
    <property type="protein sequence ID" value="HORVU.MOREX.r3.7HG0681130.1.CDS1"/>
    <property type="gene ID" value="HORVU.MOREX.r3.7HG0681130"/>
</dbReference>
<keyword evidence="3" id="KW-0238">DNA-binding</keyword>
<comment type="similarity">
    <text evidence="6">Belongs to the AP2/ERF transcription factor family. ERF subfamily.</text>
</comment>
<dbReference type="PRINTS" id="PR00367">
    <property type="entry name" value="ETHRSPELEMNT"/>
</dbReference>
<dbReference type="SMR" id="A0A8I6YV04"/>
<dbReference type="GO" id="GO:0005634">
    <property type="term" value="C:nucleus"/>
    <property type="evidence" value="ECO:0000318"/>
    <property type="project" value="GO_Central"/>
</dbReference>
<name>A0A8I6YV04_HORVV</name>
<dbReference type="SUPFAM" id="SSF54171">
    <property type="entry name" value="DNA-binding domain"/>
    <property type="match status" value="1"/>
</dbReference>
<dbReference type="CDD" id="cd00018">
    <property type="entry name" value="AP2"/>
    <property type="match status" value="1"/>
</dbReference>
<feature type="domain" description="AP2/ERF" evidence="8">
    <location>
        <begin position="92"/>
        <end position="151"/>
    </location>
</feature>
<evidence type="ECO:0000256" key="3">
    <source>
        <dbReference type="ARBA" id="ARBA00023125"/>
    </source>
</evidence>
<evidence type="ECO:0000256" key="2">
    <source>
        <dbReference type="ARBA" id="ARBA00023015"/>
    </source>
</evidence>
<keyword evidence="2" id="KW-0805">Transcription regulation</keyword>
<evidence type="ECO:0000256" key="4">
    <source>
        <dbReference type="ARBA" id="ARBA00023163"/>
    </source>
</evidence>
<dbReference type="SMART" id="SM00380">
    <property type="entry name" value="AP2"/>
    <property type="match status" value="1"/>
</dbReference>
<comment type="subcellular location">
    <subcellularLocation>
        <location evidence="1">Nucleus</location>
    </subcellularLocation>
</comment>
<reference evidence="10" key="1">
    <citation type="journal article" date="2012" name="Nature">
        <title>A physical, genetic and functional sequence assembly of the barley genome.</title>
        <authorList>
            <consortium name="The International Barley Genome Sequencing Consortium"/>
            <person name="Mayer K.F."/>
            <person name="Waugh R."/>
            <person name="Brown J.W."/>
            <person name="Schulman A."/>
            <person name="Langridge P."/>
            <person name="Platzer M."/>
            <person name="Fincher G.B."/>
            <person name="Muehlbauer G.J."/>
            <person name="Sato K."/>
            <person name="Close T.J."/>
            <person name="Wise R.P."/>
            <person name="Stein N."/>
        </authorList>
    </citation>
    <scope>NUCLEOTIDE SEQUENCE [LARGE SCALE GENOMIC DNA]</scope>
    <source>
        <strain evidence="10">cv. Morex</strain>
    </source>
</reference>
<accession>A0A8I6YV04</accession>
<evidence type="ECO:0000313" key="9">
    <source>
        <dbReference type="EnsemblPlants" id="HORVU.MOREX.r3.7HG0681130.1.CDS1"/>
    </source>
</evidence>
<dbReference type="PANTHER" id="PTHR31241:SF5">
    <property type="entry name" value="OS08G0521600 PROTEIN"/>
    <property type="match status" value="1"/>
</dbReference>
<dbReference type="Pfam" id="PF00847">
    <property type="entry name" value="AP2"/>
    <property type="match status" value="1"/>
</dbReference>
<sequence length="268" mass="29477">MMGSAGACVRPRVHSLASMLRFKAVRTPRSLVHHKPTEFSLRPLSPRTSVFACRCSCMEASTEAMTREEAGRRAHRRRGSSSKPPAPRKNLGLLGVRQRHWGRWAAEIRVPRTRARLWIGTFQYPEQAALAYDVALFCFYGDTPPRSYNFPTAPRPYVPEYRRTSLTLANIKAIADRHAHNLYGLVARSNVPVPMPVPVPAAIEPLADVAMVDAAGAGSAANNTGVAAAHDHGNNSENHIDIDANVDEDDDPVLSMGVQDFADILELY</sequence>
<dbReference type="AlphaFoldDB" id="A0A8I6YV04"/>
<keyword evidence="4" id="KW-0804">Transcription</keyword>
<dbReference type="InterPro" id="IPR036955">
    <property type="entry name" value="AP2/ERF_dom_sf"/>
</dbReference>